<dbReference type="CDD" id="cd04730">
    <property type="entry name" value="NPD_like"/>
    <property type="match status" value="1"/>
</dbReference>
<proteinExistence type="predicted"/>
<evidence type="ECO:0000256" key="1">
    <source>
        <dbReference type="ARBA" id="ARBA00022630"/>
    </source>
</evidence>
<comment type="caution">
    <text evidence="4">The sequence shown here is derived from an EMBL/GenBank/DDBJ whole genome shotgun (WGS) entry which is preliminary data.</text>
</comment>
<dbReference type="EMBL" id="CABL01000008">
    <property type="protein sequence ID" value="CBH75310.1"/>
    <property type="molecule type" value="Genomic_DNA"/>
</dbReference>
<gene>
    <name evidence="4" type="ORF">CARN1_1327</name>
</gene>
<keyword evidence="2" id="KW-0288">FMN</keyword>
<organism evidence="4">
    <name type="scientific">mine drainage metagenome</name>
    <dbReference type="NCBI Taxonomy" id="410659"/>
    <lineage>
        <taxon>unclassified sequences</taxon>
        <taxon>metagenomes</taxon>
        <taxon>ecological metagenomes</taxon>
    </lineage>
</organism>
<accession>E6PFS3</accession>
<keyword evidence="1" id="KW-0285">Flavoprotein</keyword>
<dbReference type="InterPro" id="IPR013785">
    <property type="entry name" value="Aldolase_TIM"/>
</dbReference>
<dbReference type="Gene3D" id="3.20.20.70">
    <property type="entry name" value="Aldolase class I"/>
    <property type="match status" value="1"/>
</dbReference>
<sequence>MSGSPTIIQGGMGVGVSSWRLAGAVSGLGQLGVVSGVALDQIFARRLQDGDPGGHMRRGVEKFPFQHLVERVWKAYYIPGGRAANQPYKRLSMPVKQSSPKIQVLCMLANFVEVFLAREGHDNPVGINYLEKIQFPHLSSIYGAMLAGVGYILMGAGIPLKIPDVIDRFINHESATYPLAVTGAGEADDTTLRFAPREFMERDLPPLERPKFIAIIASNTLATTMVKKTGGRVDGFVIEGPTAGGHNAPPRGKLQLDESGEIIYGERDSVDLEKIRALGLPFWLAGGYASPEKLREALAAGAKGVQIGTAFAFCTESALREDYKRALVEQAVARKAHVRTDPLASPTGFPFKVAQMEGTISQDDVYEERTRICDLGYLREAYKTPSGRIAYRCPSEPANIYVAKGGAIENTVGRKCICNALLAAVGLPQMREDGSIEPSIVTSGDDLTEIERFLSPGRLTYSAADVISKMTGA</sequence>
<evidence type="ECO:0000256" key="2">
    <source>
        <dbReference type="ARBA" id="ARBA00022643"/>
    </source>
</evidence>
<dbReference type="AlphaFoldDB" id="E6PFS3"/>
<name>E6PFS3_9ZZZZ</name>
<protein>
    <submittedName>
        <fullName evidence="4">2-nitropropane dioxygenase, NPD</fullName>
    </submittedName>
</protein>
<dbReference type="PANTHER" id="PTHR32332:SF33">
    <property type="entry name" value="NITRONATE MONOOXYGENASE DOMAIN-CONTAINING PROTEIN"/>
    <property type="match status" value="1"/>
</dbReference>
<evidence type="ECO:0000256" key="3">
    <source>
        <dbReference type="ARBA" id="ARBA00023002"/>
    </source>
</evidence>
<dbReference type="GO" id="GO:0018580">
    <property type="term" value="F:nitronate monooxygenase activity"/>
    <property type="evidence" value="ECO:0007669"/>
    <property type="project" value="InterPro"/>
</dbReference>
<keyword evidence="4" id="KW-0223">Dioxygenase</keyword>
<dbReference type="GO" id="GO:0051213">
    <property type="term" value="F:dioxygenase activity"/>
    <property type="evidence" value="ECO:0007669"/>
    <property type="project" value="UniProtKB-KW"/>
</dbReference>
<keyword evidence="3" id="KW-0560">Oxidoreductase</keyword>
<evidence type="ECO:0000313" key="4">
    <source>
        <dbReference type="EMBL" id="CBH75310.1"/>
    </source>
</evidence>
<dbReference type="InterPro" id="IPR004136">
    <property type="entry name" value="NMO"/>
</dbReference>
<dbReference type="Pfam" id="PF03060">
    <property type="entry name" value="NMO"/>
    <property type="match status" value="1"/>
</dbReference>
<dbReference type="SUPFAM" id="SSF51412">
    <property type="entry name" value="Inosine monophosphate dehydrogenase (IMPDH)"/>
    <property type="match status" value="1"/>
</dbReference>
<dbReference type="PANTHER" id="PTHR32332">
    <property type="entry name" value="2-NITROPROPANE DIOXYGENASE"/>
    <property type="match status" value="1"/>
</dbReference>
<reference evidence="4" key="1">
    <citation type="submission" date="2009-10" db="EMBL/GenBank/DDBJ databases">
        <title>Diversity of trophic interactions inside an arsenic-rich microbial ecosystem.</title>
        <authorList>
            <person name="Bertin P.N."/>
            <person name="Heinrich-Salmeron A."/>
            <person name="Pelletier E."/>
            <person name="Goulhen-Chollet F."/>
            <person name="Arsene-Ploetze F."/>
            <person name="Gallien S."/>
            <person name="Calteau A."/>
            <person name="Vallenet D."/>
            <person name="Casiot C."/>
            <person name="Chane-Woon-Ming B."/>
            <person name="Giloteaux L."/>
            <person name="Barakat M."/>
            <person name="Bonnefoy V."/>
            <person name="Bruneel O."/>
            <person name="Chandler M."/>
            <person name="Cleiss J."/>
            <person name="Duran R."/>
            <person name="Elbaz-Poulichet F."/>
            <person name="Fonknechten N."/>
            <person name="Lauga B."/>
            <person name="Mornico D."/>
            <person name="Ortet P."/>
            <person name="Schaeffer C."/>
            <person name="Siguier P."/>
            <person name="Alexander Thil Smith A."/>
            <person name="Van Dorsselaer A."/>
            <person name="Weissenbach J."/>
            <person name="Medigue C."/>
            <person name="Le Paslier D."/>
        </authorList>
    </citation>
    <scope>NUCLEOTIDE SEQUENCE</scope>
</reference>